<dbReference type="AlphaFoldDB" id="W1NTC6"/>
<organism evidence="2 3">
    <name type="scientific">Amborella trichopoda</name>
    <dbReference type="NCBI Taxonomy" id="13333"/>
    <lineage>
        <taxon>Eukaryota</taxon>
        <taxon>Viridiplantae</taxon>
        <taxon>Streptophyta</taxon>
        <taxon>Embryophyta</taxon>
        <taxon>Tracheophyta</taxon>
        <taxon>Spermatophyta</taxon>
        <taxon>Magnoliopsida</taxon>
        <taxon>Amborellales</taxon>
        <taxon>Amborellaceae</taxon>
        <taxon>Amborella</taxon>
    </lineage>
</organism>
<dbReference type="Proteomes" id="UP000017836">
    <property type="component" value="Unassembled WGS sequence"/>
</dbReference>
<protein>
    <submittedName>
        <fullName evidence="2">Uncharacterized protein</fullName>
    </submittedName>
</protein>
<sequence>MTSTRNDEHQDQFENALKEYREMRVLHTVYEGEEEEKSNDGGLSPPTMSSDSGKPLKQLLASTPNKLLRCDDPEDIHNLSKTQTCSNSLANFKSRIFSIQGAEYDQNTLVRHALAEKFDEKMEDLFSFPQVLAACIFA</sequence>
<keyword evidence="3" id="KW-1185">Reference proteome</keyword>
<evidence type="ECO:0000256" key="1">
    <source>
        <dbReference type="SAM" id="MobiDB-lite"/>
    </source>
</evidence>
<dbReference type="STRING" id="13333.W1NTC6"/>
<reference evidence="3" key="1">
    <citation type="journal article" date="2013" name="Science">
        <title>The Amborella genome and the evolution of flowering plants.</title>
        <authorList>
            <consortium name="Amborella Genome Project"/>
        </authorList>
    </citation>
    <scope>NUCLEOTIDE SEQUENCE [LARGE SCALE GENOMIC DNA]</scope>
</reference>
<feature type="region of interest" description="Disordered" evidence="1">
    <location>
        <begin position="30"/>
        <end position="57"/>
    </location>
</feature>
<name>W1NTC6_AMBTC</name>
<gene>
    <name evidence="2" type="ORF">AMTR_s00170p00044510</name>
</gene>
<evidence type="ECO:0000313" key="2">
    <source>
        <dbReference type="EMBL" id="ERM98340.1"/>
    </source>
</evidence>
<proteinExistence type="predicted"/>
<evidence type="ECO:0000313" key="3">
    <source>
        <dbReference type="Proteomes" id="UP000017836"/>
    </source>
</evidence>
<dbReference type="EMBL" id="KI395390">
    <property type="protein sequence ID" value="ERM98340.1"/>
    <property type="molecule type" value="Genomic_DNA"/>
</dbReference>
<dbReference type="Gramene" id="ERM98340">
    <property type="protein sequence ID" value="ERM98340"/>
    <property type="gene ID" value="AMTR_s00170p00044510"/>
</dbReference>
<dbReference type="HOGENOM" id="CLU_1857982_0_0_1"/>
<accession>W1NTC6</accession>